<evidence type="ECO:0000256" key="11">
    <source>
        <dbReference type="PROSITE-ProRule" id="PRU00560"/>
    </source>
</evidence>
<dbReference type="GO" id="GO:0005829">
    <property type="term" value="C:cytosol"/>
    <property type="evidence" value="ECO:0007669"/>
    <property type="project" value="TreeGrafter"/>
</dbReference>
<protein>
    <recommendedName>
        <fullName evidence="9">DNA 3'-5' helicase</fullName>
        <ecNumber evidence="9">5.6.2.4</ecNumber>
    </recommendedName>
</protein>
<feature type="domain" description="UvrD-like helicase ATP-binding" evidence="12">
    <location>
        <begin position="10"/>
        <end position="298"/>
    </location>
</feature>
<evidence type="ECO:0000313" key="15">
    <source>
        <dbReference type="Proteomes" id="UP000000263"/>
    </source>
</evidence>
<dbReference type="GO" id="GO:0016887">
    <property type="term" value="F:ATP hydrolysis activity"/>
    <property type="evidence" value="ECO:0007669"/>
    <property type="project" value="RHEA"/>
</dbReference>
<dbReference type="Proteomes" id="UP000000263">
    <property type="component" value="Chromosome"/>
</dbReference>
<evidence type="ECO:0000256" key="10">
    <source>
        <dbReference type="ARBA" id="ARBA00048988"/>
    </source>
</evidence>
<comment type="catalytic activity">
    <reaction evidence="8">
        <text>Couples ATP hydrolysis with the unwinding of duplex DNA by translocating in the 3'-5' direction.</text>
        <dbReference type="EC" id="5.6.2.4"/>
    </reaction>
</comment>
<dbReference type="GO" id="GO:0000725">
    <property type="term" value="P:recombinational repair"/>
    <property type="evidence" value="ECO:0007669"/>
    <property type="project" value="TreeGrafter"/>
</dbReference>
<dbReference type="GO" id="GO:0005524">
    <property type="term" value="F:ATP binding"/>
    <property type="evidence" value="ECO:0007669"/>
    <property type="project" value="UniProtKB-UniRule"/>
</dbReference>
<dbReference type="Gene3D" id="3.40.50.300">
    <property type="entry name" value="P-loop containing nucleotide triphosphate hydrolases"/>
    <property type="match status" value="2"/>
</dbReference>
<evidence type="ECO:0000256" key="6">
    <source>
        <dbReference type="ARBA" id="ARBA00023125"/>
    </source>
</evidence>
<dbReference type="eggNOG" id="COG0210">
    <property type="taxonomic scope" value="Bacteria"/>
</dbReference>
<dbReference type="EMBL" id="CP000804">
    <property type="protein sequence ID" value="ABU59426.1"/>
    <property type="molecule type" value="Genomic_DNA"/>
</dbReference>
<dbReference type="Gene3D" id="1.10.486.10">
    <property type="entry name" value="PCRA, domain 4"/>
    <property type="match status" value="1"/>
</dbReference>
<proteinExistence type="inferred from homology"/>
<keyword evidence="2 11" id="KW-0547">Nucleotide-binding</keyword>
<organism evidence="14 15">
    <name type="scientific">Roseiflexus castenholzii (strain DSM 13941 / HLO8)</name>
    <dbReference type="NCBI Taxonomy" id="383372"/>
    <lineage>
        <taxon>Bacteria</taxon>
        <taxon>Bacillati</taxon>
        <taxon>Chloroflexota</taxon>
        <taxon>Chloroflexia</taxon>
        <taxon>Chloroflexales</taxon>
        <taxon>Roseiflexineae</taxon>
        <taxon>Roseiflexaceae</taxon>
        <taxon>Roseiflexus</taxon>
    </lineage>
</organism>
<evidence type="ECO:0000259" key="12">
    <source>
        <dbReference type="PROSITE" id="PS51198"/>
    </source>
</evidence>
<dbReference type="PROSITE" id="PS51217">
    <property type="entry name" value="UVRD_HELICASE_CTER"/>
    <property type="match status" value="1"/>
</dbReference>
<feature type="domain" description="UvrD-like helicase C-terminal" evidence="13">
    <location>
        <begin position="299"/>
        <end position="576"/>
    </location>
</feature>
<gene>
    <name evidence="14" type="ordered locus">Rcas_3376</name>
</gene>
<dbReference type="PANTHER" id="PTHR11070">
    <property type="entry name" value="UVRD / RECB / PCRA DNA HELICASE FAMILY MEMBER"/>
    <property type="match status" value="1"/>
</dbReference>
<evidence type="ECO:0000256" key="4">
    <source>
        <dbReference type="ARBA" id="ARBA00022806"/>
    </source>
</evidence>
<evidence type="ECO:0000259" key="13">
    <source>
        <dbReference type="PROSITE" id="PS51217"/>
    </source>
</evidence>
<comment type="catalytic activity">
    <reaction evidence="10">
        <text>ATP + H2O = ADP + phosphate + H(+)</text>
        <dbReference type="Rhea" id="RHEA:13065"/>
        <dbReference type="ChEBI" id="CHEBI:15377"/>
        <dbReference type="ChEBI" id="CHEBI:15378"/>
        <dbReference type="ChEBI" id="CHEBI:30616"/>
        <dbReference type="ChEBI" id="CHEBI:43474"/>
        <dbReference type="ChEBI" id="CHEBI:456216"/>
        <dbReference type="EC" id="5.6.2.4"/>
    </reaction>
</comment>
<dbReference type="STRING" id="383372.Rcas_3376"/>
<evidence type="ECO:0000256" key="1">
    <source>
        <dbReference type="ARBA" id="ARBA00009922"/>
    </source>
</evidence>
<name>A7NPD0_ROSCS</name>
<evidence type="ECO:0000256" key="3">
    <source>
        <dbReference type="ARBA" id="ARBA00022801"/>
    </source>
</evidence>
<dbReference type="Gene3D" id="1.10.10.160">
    <property type="match status" value="1"/>
</dbReference>
<evidence type="ECO:0000256" key="2">
    <source>
        <dbReference type="ARBA" id="ARBA00022741"/>
    </source>
</evidence>
<keyword evidence="7" id="KW-0413">Isomerase</keyword>
<accession>A7NPD0</accession>
<keyword evidence="5 11" id="KW-0067">ATP-binding</keyword>
<evidence type="ECO:0000256" key="8">
    <source>
        <dbReference type="ARBA" id="ARBA00034617"/>
    </source>
</evidence>
<dbReference type="AlphaFoldDB" id="A7NPD0"/>
<comment type="similarity">
    <text evidence="1">Belongs to the helicase family. UvrD subfamily.</text>
</comment>
<dbReference type="GO" id="GO:0043138">
    <property type="term" value="F:3'-5' DNA helicase activity"/>
    <property type="evidence" value="ECO:0007669"/>
    <property type="project" value="UniProtKB-EC"/>
</dbReference>
<evidence type="ECO:0000256" key="5">
    <source>
        <dbReference type="ARBA" id="ARBA00022840"/>
    </source>
</evidence>
<dbReference type="InterPro" id="IPR027417">
    <property type="entry name" value="P-loop_NTPase"/>
</dbReference>
<keyword evidence="3 11" id="KW-0378">Hydrolase</keyword>
<dbReference type="CDD" id="cd17932">
    <property type="entry name" value="DEXQc_UvrD"/>
    <property type="match status" value="1"/>
</dbReference>
<dbReference type="PROSITE" id="PS51198">
    <property type="entry name" value="UVRD_HELICASE_ATP_BIND"/>
    <property type="match status" value="1"/>
</dbReference>
<feature type="binding site" evidence="11">
    <location>
        <begin position="31"/>
        <end position="38"/>
    </location>
    <ligand>
        <name>ATP</name>
        <dbReference type="ChEBI" id="CHEBI:30616"/>
    </ligand>
</feature>
<dbReference type="OrthoDB" id="9810135at2"/>
<dbReference type="Pfam" id="PF13361">
    <property type="entry name" value="UvrD_C"/>
    <property type="match status" value="2"/>
</dbReference>
<dbReference type="Pfam" id="PF00580">
    <property type="entry name" value="UvrD-helicase"/>
    <property type="match status" value="1"/>
</dbReference>
<keyword evidence="4 11" id="KW-0347">Helicase</keyword>
<dbReference type="InterPro" id="IPR014017">
    <property type="entry name" value="DNA_helicase_UvrD-like_C"/>
</dbReference>
<keyword evidence="15" id="KW-1185">Reference proteome</keyword>
<dbReference type="KEGG" id="rca:Rcas_3376"/>
<keyword evidence="6" id="KW-0238">DNA-binding</keyword>
<sequence>MILPDMSLLASLNPKQYTAVTAPPGPILVRAGAGSGKTRVLTLRIAYLIAECGVSPSHILALTFTNKAAREMRQRLRNLPGVSIRGLTAGTFHSVCAALLREHITGRIGRYTSDFTIYAEDEQAQLAALALDAARERPPVLLEPTELLRHISRAKSRLLTPRLAARFARDDLERFVAGCYQRYQRSLEHANALDFDDLILLTHRLLAEHPDVLDTCQARWRHVLIDEYQDTDPAQYALVELLTRPSPANGHVRSLFAVGDGMQAIYGFRNADHTIIARFERDFPEARVIELATNYRSRQPILDAAYAVIRHSRAVQPMALRATKPEPPRGAGHVPPLQIVDAKDARDEAERVTRSIVDLLRRGRRPRDIAILYRSRHMSRTFESALRHVRIPYALRGATGFFERAVVRDTLAYLRVVNNPADNLSFNRIANVPPRGLGAGALATLSAFAAQRGLSLSETLAHPEVLAALSPKAAESARQLAALFVRWRRLVDGGMPPDHVLADVLERIGYQAWLEQRLEPEELADARAHVQELANAAAEHTALNAFLQEVALLTSADDDDDERDRVQLSTIHAAKGLEWPIVFVAGLEEGTLPHEHSLVTPDGVEEERRLCYVALTRAGEQLYLSWAASRVRGKPTKPSRFLNEIEAYGRERAGRNVAS</sequence>
<dbReference type="InterPro" id="IPR013986">
    <property type="entry name" value="DExx_box_DNA_helicase_dom_sf"/>
</dbReference>
<dbReference type="HOGENOM" id="CLU_004585_5_2_0"/>
<reference evidence="14 15" key="1">
    <citation type="submission" date="2007-08" db="EMBL/GenBank/DDBJ databases">
        <title>Complete sequence of Roseiflexus castenholzii DSM 13941.</title>
        <authorList>
            <consortium name="US DOE Joint Genome Institute"/>
            <person name="Copeland A."/>
            <person name="Lucas S."/>
            <person name="Lapidus A."/>
            <person name="Barry K."/>
            <person name="Glavina del Rio T."/>
            <person name="Dalin E."/>
            <person name="Tice H."/>
            <person name="Pitluck S."/>
            <person name="Thompson L.S."/>
            <person name="Brettin T."/>
            <person name="Bruce D."/>
            <person name="Detter J.C."/>
            <person name="Han C."/>
            <person name="Tapia R."/>
            <person name="Schmutz J."/>
            <person name="Larimer F."/>
            <person name="Land M."/>
            <person name="Hauser L."/>
            <person name="Kyrpides N."/>
            <person name="Mikhailova N."/>
            <person name="Bryant D.A."/>
            <person name="Hanada S."/>
            <person name="Tsukatani Y."/>
            <person name="Richardson P."/>
        </authorList>
    </citation>
    <scope>NUCLEOTIDE SEQUENCE [LARGE SCALE GENOMIC DNA]</scope>
    <source>
        <strain evidence="15">DSM 13941 / HLO8</strain>
    </source>
</reference>
<dbReference type="InterPro" id="IPR000212">
    <property type="entry name" value="DNA_helicase_UvrD/REP"/>
</dbReference>
<dbReference type="CDD" id="cd18807">
    <property type="entry name" value="SF1_C_UvrD"/>
    <property type="match status" value="1"/>
</dbReference>
<evidence type="ECO:0000256" key="9">
    <source>
        <dbReference type="ARBA" id="ARBA00034808"/>
    </source>
</evidence>
<evidence type="ECO:0000313" key="14">
    <source>
        <dbReference type="EMBL" id="ABU59426.1"/>
    </source>
</evidence>
<evidence type="ECO:0000256" key="7">
    <source>
        <dbReference type="ARBA" id="ARBA00023235"/>
    </source>
</evidence>
<dbReference type="GO" id="GO:0033202">
    <property type="term" value="C:DNA helicase complex"/>
    <property type="evidence" value="ECO:0007669"/>
    <property type="project" value="TreeGrafter"/>
</dbReference>
<dbReference type="EC" id="5.6.2.4" evidence="9"/>
<dbReference type="SUPFAM" id="SSF52540">
    <property type="entry name" value="P-loop containing nucleoside triphosphate hydrolases"/>
    <property type="match status" value="1"/>
</dbReference>
<dbReference type="GO" id="GO:0003677">
    <property type="term" value="F:DNA binding"/>
    <property type="evidence" value="ECO:0007669"/>
    <property type="project" value="UniProtKB-KW"/>
</dbReference>
<dbReference type="InterPro" id="IPR014016">
    <property type="entry name" value="UvrD-like_ATP-bd"/>
</dbReference>
<dbReference type="PANTHER" id="PTHR11070:SF2">
    <property type="entry name" value="ATP-DEPENDENT DNA HELICASE SRS2"/>
    <property type="match status" value="1"/>
</dbReference>